<feature type="transmembrane region" description="Helical" evidence="1">
    <location>
        <begin position="7"/>
        <end position="27"/>
    </location>
</feature>
<dbReference type="InterPro" id="IPR011050">
    <property type="entry name" value="Pectin_lyase_fold/virulence"/>
</dbReference>
<accession>A0A2V1N0A7</accession>
<keyword evidence="1" id="KW-0472">Membrane</keyword>
<evidence type="ECO:0000313" key="3">
    <source>
        <dbReference type="Proteomes" id="UP000245080"/>
    </source>
</evidence>
<evidence type="ECO:0000313" key="2">
    <source>
        <dbReference type="EMBL" id="PWF99779.1"/>
    </source>
</evidence>
<evidence type="ECO:0008006" key="4">
    <source>
        <dbReference type="Google" id="ProtNLM"/>
    </source>
</evidence>
<keyword evidence="1" id="KW-0812">Transmembrane</keyword>
<gene>
    <name evidence="2" type="ORF">DCM90_06880</name>
</gene>
<dbReference type="RefSeq" id="WP_109250634.1">
    <property type="nucleotide sequence ID" value="NZ_QCXQ01000003.1"/>
</dbReference>
<dbReference type="EMBL" id="QCXQ01000003">
    <property type="protein sequence ID" value="PWF99779.1"/>
    <property type="molecule type" value="Genomic_DNA"/>
</dbReference>
<dbReference type="OrthoDB" id="3227120at2"/>
<reference evidence="2 3" key="1">
    <citation type="journal article" date="2018" name="Int. J. Syst. Evol. Microbiol.">
        <title>Lactobacillus bambusae sp. nov., isolated from a traditional fermented Ma-bamboo shoots of Taiwan.</title>
        <authorList>
            <person name="Wang L.-T."/>
        </authorList>
    </citation>
    <scope>NUCLEOTIDE SEQUENCE [LARGE SCALE GENOMIC DNA]</scope>
    <source>
        <strain evidence="2 3">BS-W1</strain>
    </source>
</reference>
<dbReference type="AlphaFoldDB" id="A0A2V1N0A7"/>
<proteinExistence type="predicted"/>
<sequence length="776" mass="87707">MFFSKKKYFYLGVVLFILIVLIVSFKFSGKGIKQNYLDTTLEITSKQEMKLSSSDRQKIKGRENKYNKTLKNYHLAKRINVKNNHVWLMKYAQKGHANKYIYWVDTNEPTEIHMTNKENKLINLWVRPQPQIISDNQKINISPQVIKVNFRHGFEEDSSATLKKLINSIDPNRPTTILFNKGTYILSNKIFLHSNLSLKGLSRNETILGVKVGSQPLNFIFPSAVNGKNGGIKNITFSKLRLVGAIGMNRNQSDFRVVQASQLPKSLGNNESAVHLQANHADVQNRIIGMAFNKINLSSTTTYTIRVKYLIPRNSAATQSLIIQHGNGRNDPWINKKFSIQNDGNWHTAKWKIRGTNDTNIYVGLNGLLNRNIEGYIGEVSIKDAAGSEVMPSGGKIQSNSNFYPWYNGANGPASASISLSVLHAQNVKLYDLTCSMVQPINGHFIDIDGSQNVALNHILFLGNNPVGRLGDLNKELIQVDYAMKWALSYQWSPNEIDQNVYDNLASNNISVSNSQFKPIYNSHHEIYGFSGLPIGEHTINDQQLIHDVKFMNNVIVDPIPQNNIGVWNYSNNSIIHFEGINNLKIKNNIFRQSNSDESVTSQHWISVFKPSTSLTSDFKNIVISNNKFINTASKSSLIDVNDNELMNHTKLGAPLLTNGKIIDNELDLNKSMDAYNILSRIDKDQWKFINNDRKNKMITRKNFIKVTALIQIQKPNGVVAKQYGADTYFVTDLNDLVDQAIKRLPTKVQTKIKSEGKMHISTNQDGIQIIFTSSK</sequence>
<dbReference type="Proteomes" id="UP000245080">
    <property type="component" value="Unassembled WGS sequence"/>
</dbReference>
<keyword evidence="1" id="KW-1133">Transmembrane helix</keyword>
<dbReference type="SUPFAM" id="SSF51126">
    <property type="entry name" value="Pectin lyase-like"/>
    <property type="match status" value="1"/>
</dbReference>
<organism evidence="2 3">
    <name type="scientific">Levilactobacillus bambusae</name>
    <dbReference type="NCBI Taxonomy" id="2024736"/>
    <lineage>
        <taxon>Bacteria</taxon>
        <taxon>Bacillati</taxon>
        <taxon>Bacillota</taxon>
        <taxon>Bacilli</taxon>
        <taxon>Lactobacillales</taxon>
        <taxon>Lactobacillaceae</taxon>
        <taxon>Levilactobacillus</taxon>
    </lineage>
</organism>
<comment type="caution">
    <text evidence="2">The sequence shown here is derived from an EMBL/GenBank/DDBJ whole genome shotgun (WGS) entry which is preliminary data.</text>
</comment>
<dbReference type="InterPro" id="IPR012334">
    <property type="entry name" value="Pectin_lyas_fold"/>
</dbReference>
<keyword evidence="3" id="KW-1185">Reference proteome</keyword>
<name>A0A2V1N0A7_9LACO</name>
<dbReference type="Gene3D" id="2.160.20.10">
    <property type="entry name" value="Single-stranded right-handed beta-helix, Pectin lyase-like"/>
    <property type="match status" value="1"/>
</dbReference>
<evidence type="ECO:0000256" key="1">
    <source>
        <dbReference type="SAM" id="Phobius"/>
    </source>
</evidence>
<protein>
    <recommendedName>
        <fullName evidence="4">Pectate lyase superfamily protein domain-containing protein</fullName>
    </recommendedName>
</protein>